<dbReference type="GO" id="GO:0001070">
    <property type="term" value="F:RNA-binding transcription regulator activity"/>
    <property type="evidence" value="ECO:0007669"/>
    <property type="project" value="InterPro"/>
</dbReference>
<evidence type="ECO:0000256" key="6">
    <source>
        <dbReference type="ARBA" id="ARBA00022884"/>
    </source>
</evidence>
<dbReference type="GO" id="GO:0003723">
    <property type="term" value="F:RNA binding"/>
    <property type="evidence" value="ECO:0007669"/>
    <property type="project" value="UniProtKB-KW"/>
</dbReference>
<evidence type="ECO:0000256" key="5">
    <source>
        <dbReference type="ARBA" id="ARBA00022581"/>
    </source>
</evidence>
<feature type="compositionally biased region" description="Basic and acidic residues" evidence="11">
    <location>
        <begin position="74"/>
        <end position="88"/>
    </location>
</feature>
<evidence type="ECO:0000313" key="12">
    <source>
        <dbReference type="EMBL" id="AFM85333.1"/>
    </source>
</evidence>
<proteinExistence type="inferred from homology"/>
<comment type="subcellular location">
    <subcellularLocation>
        <location evidence="1 10">Host nucleus</location>
        <location evidence="1 10">Host nucleolus</location>
    </subcellularLocation>
</comment>
<evidence type="ECO:0000256" key="10">
    <source>
        <dbReference type="RuleBase" id="RU003311"/>
    </source>
</evidence>
<keyword evidence="9 10" id="KW-0804">Transcription</keyword>
<sequence>MEPVDPDLEPWLHPSSTPSTPCNSCYCKVCCYHCQLCFTKKALGISYGRKRRGKPSASNKNNQNPVREQSLSKQRGDQVSQKEQKKEVANQAETGGGDIQ</sequence>
<comment type="similarity">
    <text evidence="2 10">Belongs to the lentiviruses Tat family.</text>
</comment>
<evidence type="ECO:0000256" key="7">
    <source>
        <dbReference type="ARBA" id="ARBA00023015"/>
    </source>
</evidence>
<organism evidence="12 13">
    <name type="scientific">Simian immunodeficiency virus</name>
    <name type="common">SIV</name>
    <dbReference type="NCBI Taxonomy" id="11723"/>
    <lineage>
        <taxon>Viruses</taxon>
        <taxon>Riboviria</taxon>
        <taxon>Pararnavirae</taxon>
        <taxon>Artverviricota</taxon>
        <taxon>Revtraviricetes</taxon>
        <taxon>Ortervirales</taxon>
        <taxon>Retroviridae</taxon>
        <taxon>Orthoretrovirinae</taxon>
        <taxon>Lentivirus</taxon>
        <taxon>Lentivirus simimdef</taxon>
    </lineage>
</organism>
<name>J7FD80_SIV</name>
<protein>
    <recommendedName>
        <fullName evidence="3 10">Protein Tat</fullName>
    </recommendedName>
</protein>
<keyword evidence="4 10" id="KW-1048">Host nucleus</keyword>
<keyword evidence="5" id="KW-0945">Host-virus interaction</keyword>
<evidence type="ECO:0000256" key="3">
    <source>
        <dbReference type="ARBA" id="ARBA00022376"/>
    </source>
</evidence>
<evidence type="ECO:0000256" key="2">
    <source>
        <dbReference type="ARBA" id="ARBA00009398"/>
    </source>
</evidence>
<dbReference type="GO" id="GO:0050434">
    <property type="term" value="P:positive regulation of viral transcription"/>
    <property type="evidence" value="ECO:0007669"/>
    <property type="project" value="InterPro"/>
</dbReference>
<dbReference type="Pfam" id="PF00539">
    <property type="entry name" value="Tat"/>
    <property type="match status" value="1"/>
</dbReference>
<keyword evidence="7 10" id="KW-0805">Transcription regulation</keyword>
<evidence type="ECO:0000256" key="1">
    <source>
        <dbReference type="ARBA" id="ARBA00004307"/>
    </source>
</evidence>
<evidence type="ECO:0000256" key="8">
    <source>
        <dbReference type="ARBA" id="ARBA00023159"/>
    </source>
</evidence>
<keyword evidence="8 10" id="KW-0010">Activator</keyword>
<feature type="region of interest" description="Disordered" evidence="11">
    <location>
        <begin position="1"/>
        <end position="21"/>
    </location>
</feature>
<dbReference type="InterPro" id="IPR001831">
    <property type="entry name" value="IV_Tat"/>
</dbReference>
<dbReference type="EMBL" id="JQ866001">
    <property type="protein sequence ID" value="AFM85333.1"/>
    <property type="molecule type" value="Genomic_DNA"/>
</dbReference>
<evidence type="ECO:0000313" key="13">
    <source>
        <dbReference type="Proteomes" id="UP000260462"/>
    </source>
</evidence>
<keyword evidence="6 10" id="KW-0694">RNA-binding</keyword>
<dbReference type="Proteomes" id="UP000260462">
    <property type="component" value="Segment"/>
</dbReference>
<feature type="compositionally biased region" description="Polar residues" evidence="11">
    <location>
        <begin position="56"/>
        <end position="73"/>
    </location>
</feature>
<dbReference type="PRINTS" id="PR00055">
    <property type="entry name" value="HIVTATDOMAIN"/>
</dbReference>
<feature type="region of interest" description="Disordered" evidence="11">
    <location>
        <begin position="49"/>
        <end position="100"/>
    </location>
</feature>
<reference evidence="12 13" key="1">
    <citation type="journal article" date="2012" name="J. Virol.">
        <title>Eastern chimpanzees, but not bonobos, represent a simian immunodeficiency virus reservoir.</title>
        <authorList>
            <person name="Li Y."/>
            <person name="Ndjango J.B."/>
            <person name="Learn G.H."/>
            <person name="Ramirez M.A."/>
            <person name="Keele B.F."/>
            <person name="Bibollet-Ruche F."/>
            <person name="Liu W."/>
            <person name="Easlick J.L."/>
            <person name="Decker J.M."/>
            <person name="Rudicell R.S."/>
            <person name="Inogwabini B.I."/>
            <person name="Ahuka-Mundeke S."/>
            <person name="Leendertz F.H."/>
            <person name="Reynolds V."/>
            <person name="Muller M.N."/>
            <person name="Chancellor R.L."/>
            <person name="Rundus A.S."/>
            <person name="Simmons N."/>
            <person name="Worobey M."/>
            <person name="Shaw G.M."/>
            <person name="Peeters M."/>
            <person name="Sharp P.M."/>
            <person name="Hahn B.H."/>
        </authorList>
    </citation>
    <scope>NUCLEOTIDE SEQUENCE [LARGE SCALE GENOMIC DNA]</scope>
    <source>
        <strain evidence="12">BF1167</strain>
    </source>
</reference>
<dbReference type="GO" id="GO:0044196">
    <property type="term" value="C:host cell nucleolus"/>
    <property type="evidence" value="ECO:0007669"/>
    <property type="project" value="UniProtKB-SubCell"/>
</dbReference>
<dbReference type="Gene3D" id="4.10.20.10">
    <property type="entry name" value="Tat domain"/>
    <property type="match status" value="1"/>
</dbReference>
<gene>
    <name evidence="12" type="primary">tat</name>
</gene>
<dbReference type="InterPro" id="IPR036963">
    <property type="entry name" value="Tat_dom_sf"/>
</dbReference>
<organismHost>
    <name type="scientific">Cercopithecidae</name>
    <name type="common">Old World monkeys</name>
    <dbReference type="NCBI Taxonomy" id="9527"/>
</organismHost>
<evidence type="ECO:0000256" key="11">
    <source>
        <dbReference type="SAM" id="MobiDB-lite"/>
    </source>
</evidence>
<accession>J7FD80</accession>
<organismHost>
    <name type="scientific">Pan troglodytes</name>
    <name type="common">Chimpanzee</name>
    <dbReference type="NCBI Taxonomy" id="9598"/>
</organismHost>
<evidence type="ECO:0000256" key="4">
    <source>
        <dbReference type="ARBA" id="ARBA00022562"/>
    </source>
</evidence>
<evidence type="ECO:0000256" key="9">
    <source>
        <dbReference type="ARBA" id="ARBA00023163"/>
    </source>
</evidence>